<organism evidence="2 3">
    <name type="scientific">Nocardia ignorata</name>
    <dbReference type="NCBI Taxonomy" id="145285"/>
    <lineage>
        <taxon>Bacteria</taxon>
        <taxon>Bacillati</taxon>
        <taxon>Actinomycetota</taxon>
        <taxon>Actinomycetes</taxon>
        <taxon>Mycobacteriales</taxon>
        <taxon>Nocardiaceae</taxon>
        <taxon>Nocardia</taxon>
    </lineage>
</organism>
<name>A0A4R6NYJ4_NOCIG</name>
<accession>A0A4R6NYJ4</accession>
<comment type="caution">
    <text evidence="2">The sequence shown here is derived from an EMBL/GenBank/DDBJ whole genome shotgun (WGS) entry which is preliminary data.</text>
</comment>
<proteinExistence type="predicted"/>
<evidence type="ECO:0000256" key="1">
    <source>
        <dbReference type="SAM" id="MobiDB-lite"/>
    </source>
</evidence>
<feature type="compositionally biased region" description="Low complexity" evidence="1">
    <location>
        <begin position="38"/>
        <end position="47"/>
    </location>
</feature>
<dbReference type="Proteomes" id="UP000295087">
    <property type="component" value="Unassembled WGS sequence"/>
</dbReference>
<dbReference type="AlphaFoldDB" id="A0A4R6NYJ4"/>
<reference evidence="2 3" key="1">
    <citation type="submission" date="2019-03" db="EMBL/GenBank/DDBJ databases">
        <title>Genomic Encyclopedia of Type Strains, Phase IV (KMG-IV): sequencing the most valuable type-strain genomes for metagenomic binning, comparative biology and taxonomic classification.</title>
        <authorList>
            <person name="Goeker M."/>
        </authorList>
    </citation>
    <scope>NUCLEOTIDE SEQUENCE [LARGE SCALE GENOMIC DNA]</scope>
    <source>
        <strain evidence="2 3">DSM 44496</strain>
    </source>
</reference>
<evidence type="ECO:0000313" key="3">
    <source>
        <dbReference type="Proteomes" id="UP000295087"/>
    </source>
</evidence>
<gene>
    <name evidence="2" type="ORF">DFR75_11220</name>
</gene>
<protein>
    <submittedName>
        <fullName evidence="2">Uncharacterized protein</fullName>
    </submittedName>
</protein>
<feature type="compositionally biased region" description="Pro residues" evidence="1">
    <location>
        <begin position="48"/>
        <end position="57"/>
    </location>
</feature>
<evidence type="ECO:0000313" key="2">
    <source>
        <dbReference type="EMBL" id="TDP29759.1"/>
    </source>
</evidence>
<sequence>MAFTPIRMVSPDGRECLVGSPTERENLHAQGYRAVTEPAPTRTADPKPATPRPAPKK</sequence>
<dbReference type="EMBL" id="SNXK01000012">
    <property type="protein sequence ID" value="TDP29759.1"/>
    <property type="molecule type" value="Genomic_DNA"/>
</dbReference>
<feature type="region of interest" description="Disordered" evidence="1">
    <location>
        <begin position="24"/>
        <end position="57"/>
    </location>
</feature>
<keyword evidence="3" id="KW-1185">Reference proteome</keyword>